<dbReference type="PANTHER" id="PTHR33602">
    <property type="entry name" value="REGULATORY PROTEIN RECX FAMILY PROTEIN"/>
    <property type="match status" value="1"/>
</dbReference>
<feature type="domain" description="RecX third three-helical" evidence="7">
    <location>
        <begin position="114"/>
        <end position="159"/>
    </location>
</feature>
<dbReference type="RefSeq" id="WP_082903190.1">
    <property type="nucleotide sequence ID" value="NZ_LVZK01000003.1"/>
</dbReference>
<dbReference type="InterPro" id="IPR053924">
    <property type="entry name" value="RecX_HTH_2nd"/>
</dbReference>
<keyword evidence="10" id="KW-1185">Reference proteome</keyword>
<keyword evidence="4 5" id="KW-0963">Cytoplasm</keyword>
<dbReference type="GO" id="GO:0005737">
    <property type="term" value="C:cytoplasm"/>
    <property type="evidence" value="ECO:0007669"/>
    <property type="project" value="UniProtKB-SubCell"/>
</dbReference>
<dbReference type="Pfam" id="PF02631">
    <property type="entry name" value="RecX_HTH2"/>
    <property type="match status" value="1"/>
</dbReference>
<evidence type="ECO:0000259" key="6">
    <source>
        <dbReference type="Pfam" id="PF02631"/>
    </source>
</evidence>
<dbReference type="Pfam" id="PF21981">
    <property type="entry name" value="RecX_HTH3"/>
    <property type="match status" value="1"/>
</dbReference>
<dbReference type="Proteomes" id="UP000078368">
    <property type="component" value="Unassembled WGS sequence"/>
</dbReference>
<dbReference type="GO" id="GO:0006282">
    <property type="term" value="P:regulation of DNA repair"/>
    <property type="evidence" value="ECO:0007669"/>
    <property type="project" value="UniProtKB-UniRule"/>
</dbReference>
<dbReference type="Gene3D" id="1.10.10.10">
    <property type="entry name" value="Winged helix-like DNA-binding domain superfamily/Winged helix DNA-binding domain"/>
    <property type="match status" value="2"/>
</dbReference>
<dbReference type="OrthoDB" id="5244465at2"/>
<evidence type="ECO:0000259" key="7">
    <source>
        <dbReference type="Pfam" id="PF21981"/>
    </source>
</evidence>
<evidence type="ECO:0000313" key="9">
    <source>
        <dbReference type="EMBL" id="OAP85324.1"/>
    </source>
</evidence>
<evidence type="ECO:0000256" key="3">
    <source>
        <dbReference type="ARBA" id="ARBA00018111"/>
    </source>
</evidence>
<accession>A0A179B2Q5</accession>
<gene>
    <name evidence="5" type="primary">recX</name>
    <name evidence="9" type="ORF">A4H34_09485</name>
</gene>
<dbReference type="InterPro" id="IPR003783">
    <property type="entry name" value="Regulatory_RecX"/>
</dbReference>
<dbReference type="InterPro" id="IPR053925">
    <property type="entry name" value="RecX_HTH_3rd"/>
</dbReference>
<evidence type="ECO:0000256" key="4">
    <source>
        <dbReference type="ARBA" id="ARBA00022490"/>
    </source>
</evidence>
<dbReference type="Pfam" id="PF21982">
    <property type="entry name" value="RecX_HTH1"/>
    <property type="match status" value="1"/>
</dbReference>
<evidence type="ECO:0000256" key="1">
    <source>
        <dbReference type="ARBA" id="ARBA00004496"/>
    </source>
</evidence>
<comment type="function">
    <text evidence="5">Modulates RecA activity.</text>
</comment>
<comment type="caution">
    <text evidence="9">The sequence shown here is derived from an EMBL/GenBank/DDBJ whole genome shotgun (WGS) entry which is preliminary data.</text>
</comment>
<dbReference type="STRING" id="1823756.A4H34_09485"/>
<dbReference type="EMBL" id="LVZK01000003">
    <property type="protein sequence ID" value="OAP85324.1"/>
    <property type="molecule type" value="Genomic_DNA"/>
</dbReference>
<protein>
    <recommendedName>
        <fullName evidence="3 5">Regulatory protein RecX</fullName>
    </recommendedName>
</protein>
<sequence>MRQTRSEVMELSRSEWLEKGRAIVIRQLSMMDRSRHQLDEAMAKRGVPEDVRCEILDRYTELGLIDDAHFADALVQTRLAGAGTSRRVIAEELRRKGIDADIVEAAVGAIDDAEELGAATRLALKRLERGGGDRASLQQRVYAALARRGFSHDVCSIALRQANELLGSEDSEASWTD</sequence>
<name>A0A179B2Q5_9ACTO</name>
<dbReference type="InterPro" id="IPR036388">
    <property type="entry name" value="WH-like_DNA-bd_sf"/>
</dbReference>
<proteinExistence type="inferred from homology"/>
<reference evidence="9 10" key="1">
    <citation type="submission" date="2016-04" db="EMBL/GenBank/DDBJ databases">
        <title>Peptidophaga gingivicola gen. nov., sp. nov., isolated from human subgingival plaque.</title>
        <authorList>
            <person name="Beall C.J."/>
            <person name="Mokrzan E.M."/>
            <person name="Griffen A.L."/>
            <person name="Leys E.J."/>
        </authorList>
    </citation>
    <scope>NUCLEOTIDE SEQUENCE [LARGE SCALE GENOMIC DNA]</scope>
    <source>
        <strain evidence="9 10">BA112</strain>
    </source>
</reference>
<comment type="subcellular location">
    <subcellularLocation>
        <location evidence="1 5">Cytoplasm</location>
    </subcellularLocation>
</comment>
<evidence type="ECO:0000313" key="10">
    <source>
        <dbReference type="Proteomes" id="UP000078368"/>
    </source>
</evidence>
<comment type="similarity">
    <text evidence="2 5">Belongs to the RecX family.</text>
</comment>
<dbReference type="InterPro" id="IPR053926">
    <property type="entry name" value="RecX_HTH_1st"/>
</dbReference>
<evidence type="ECO:0000256" key="2">
    <source>
        <dbReference type="ARBA" id="ARBA00009695"/>
    </source>
</evidence>
<organism evidence="9 10">
    <name type="scientific">Peptidiphaga gingivicola</name>
    <dbReference type="NCBI Taxonomy" id="2741497"/>
    <lineage>
        <taxon>Bacteria</taxon>
        <taxon>Bacillati</taxon>
        <taxon>Actinomycetota</taxon>
        <taxon>Actinomycetes</taxon>
        <taxon>Actinomycetales</taxon>
        <taxon>Actinomycetaceae</taxon>
        <taxon>Peptidiphaga</taxon>
    </lineage>
</organism>
<feature type="domain" description="RecX second three-helical" evidence="6">
    <location>
        <begin position="66"/>
        <end position="106"/>
    </location>
</feature>
<dbReference type="AlphaFoldDB" id="A0A179B2Q5"/>
<evidence type="ECO:0000259" key="8">
    <source>
        <dbReference type="Pfam" id="PF21982"/>
    </source>
</evidence>
<feature type="domain" description="RecX first three-helical" evidence="8">
    <location>
        <begin position="21"/>
        <end position="58"/>
    </location>
</feature>
<evidence type="ECO:0000256" key="5">
    <source>
        <dbReference type="HAMAP-Rule" id="MF_01114"/>
    </source>
</evidence>
<dbReference type="HAMAP" id="MF_01114">
    <property type="entry name" value="RecX"/>
    <property type="match status" value="1"/>
</dbReference>
<dbReference type="PANTHER" id="PTHR33602:SF1">
    <property type="entry name" value="REGULATORY PROTEIN RECX FAMILY PROTEIN"/>
    <property type="match status" value="1"/>
</dbReference>